<gene>
    <name evidence="2" type="ORF">VHEMI04165</name>
</gene>
<sequence>MEGGAEEDEDDDDDNETEDAAKQNNAEDIVSPLNFTIEPELQWPPSGSMEDFSQVDFSHFTSSQSSSPPVLPTFMPYEVSQQAPYWLPDSNFTTPATDNTRTNNTLAHSVLSIPTCTCSNVTGPCYSHLEQIRAQVLAETPSPTSMQPLKNLERGISDINVGTRPFSSLGTSPILFTPPRSRSDSKRSRLADDDGSVGTGSRSGADLPVETKAAKYGSNSSSSLFDSQDITCRIESLLMAARKAGFQDFDQAVVSYYTAQFKNNSLAAISQRASRSRRLRTVLQELQECSSQWPRRESRGLYEGLVEMTTSLCIEEMNHVDRNESLDLVHIEPGDLLSTLGWLFFQHDHDQSAKCGADCLQGSAVPAQVKKLTETMEAAQDSMLHLWPLLTELAGPQGLYCDKIAQVALAILLYARRV</sequence>
<reference evidence="2 3" key="1">
    <citation type="journal article" date="2015" name="Genome Announc.">
        <title>Draft Genome Sequence and Gene Annotation of the Entomopathogenic Fungus Verticillium hemipterigenum.</title>
        <authorList>
            <person name="Horn F."/>
            <person name="Habel A."/>
            <person name="Scharf D.H."/>
            <person name="Dworschak J."/>
            <person name="Brakhage A.A."/>
            <person name="Guthke R."/>
            <person name="Hertweck C."/>
            <person name="Linde J."/>
        </authorList>
    </citation>
    <scope>NUCLEOTIDE SEQUENCE [LARGE SCALE GENOMIC DNA]</scope>
</reference>
<dbReference type="OrthoDB" id="5085744at2759"/>
<dbReference type="Proteomes" id="UP000039046">
    <property type="component" value="Unassembled WGS sequence"/>
</dbReference>
<evidence type="ECO:0000313" key="3">
    <source>
        <dbReference type="Proteomes" id="UP000039046"/>
    </source>
</evidence>
<proteinExistence type="predicted"/>
<feature type="region of interest" description="Disordered" evidence="1">
    <location>
        <begin position="170"/>
        <end position="209"/>
    </location>
</feature>
<protein>
    <submittedName>
        <fullName evidence="2">Uncharacterized protein</fullName>
    </submittedName>
</protein>
<dbReference type="EMBL" id="CDHN01000002">
    <property type="protein sequence ID" value="CEJ86649.1"/>
    <property type="molecule type" value="Genomic_DNA"/>
</dbReference>
<keyword evidence="3" id="KW-1185">Reference proteome</keyword>
<accession>A0A0A1TFN5</accession>
<name>A0A0A1TFN5_9HYPO</name>
<dbReference type="AlphaFoldDB" id="A0A0A1TFN5"/>
<feature type="compositionally biased region" description="Acidic residues" evidence="1">
    <location>
        <begin position="1"/>
        <end position="18"/>
    </location>
</feature>
<feature type="compositionally biased region" description="Basic and acidic residues" evidence="1">
    <location>
        <begin position="181"/>
        <end position="192"/>
    </location>
</feature>
<evidence type="ECO:0000256" key="1">
    <source>
        <dbReference type="SAM" id="MobiDB-lite"/>
    </source>
</evidence>
<feature type="region of interest" description="Disordered" evidence="1">
    <location>
        <begin position="1"/>
        <end position="39"/>
    </location>
</feature>
<evidence type="ECO:0000313" key="2">
    <source>
        <dbReference type="EMBL" id="CEJ86649.1"/>
    </source>
</evidence>
<organism evidence="2 3">
    <name type="scientific">[Torrubiella] hemipterigena</name>
    <dbReference type="NCBI Taxonomy" id="1531966"/>
    <lineage>
        <taxon>Eukaryota</taxon>
        <taxon>Fungi</taxon>
        <taxon>Dikarya</taxon>
        <taxon>Ascomycota</taxon>
        <taxon>Pezizomycotina</taxon>
        <taxon>Sordariomycetes</taxon>
        <taxon>Hypocreomycetidae</taxon>
        <taxon>Hypocreales</taxon>
        <taxon>Clavicipitaceae</taxon>
        <taxon>Clavicipitaceae incertae sedis</taxon>
        <taxon>'Torrubiella' clade</taxon>
    </lineage>
</organism>
<dbReference type="HOGENOM" id="CLU_058659_0_0_1"/>